<accession>A0AAD5S7L1</accession>
<dbReference type="Proteomes" id="UP001212841">
    <property type="component" value="Unassembled WGS sequence"/>
</dbReference>
<proteinExistence type="predicted"/>
<dbReference type="EMBL" id="JADGJD010001033">
    <property type="protein sequence ID" value="KAJ3047067.1"/>
    <property type="molecule type" value="Genomic_DNA"/>
</dbReference>
<evidence type="ECO:0000313" key="2">
    <source>
        <dbReference type="Proteomes" id="UP001212841"/>
    </source>
</evidence>
<sequence length="146" mass="16664">MSANEIYGRYLKSVKPPSQIPTDTYRGTLHWGGIDVLEDDTANSYDHIFNIILKSELKYAMHFSILETTTQGWRSLQESLKEGKTVHCVQINYGFQVQLKKYEKTLDSGKRGVIPGGRADEVSRKQNGCERVVKEEVLQFDGTRSY</sequence>
<protein>
    <submittedName>
        <fullName evidence="1">Uncharacterized protein</fullName>
    </submittedName>
</protein>
<keyword evidence="2" id="KW-1185">Reference proteome</keyword>
<organism evidence="1 2">
    <name type="scientific">Rhizophlyctis rosea</name>
    <dbReference type="NCBI Taxonomy" id="64517"/>
    <lineage>
        <taxon>Eukaryota</taxon>
        <taxon>Fungi</taxon>
        <taxon>Fungi incertae sedis</taxon>
        <taxon>Chytridiomycota</taxon>
        <taxon>Chytridiomycota incertae sedis</taxon>
        <taxon>Chytridiomycetes</taxon>
        <taxon>Rhizophlyctidales</taxon>
        <taxon>Rhizophlyctidaceae</taxon>
        <taxon>Rhizophlyctis</taxon>
    </lineage>
</organism>
<gene>
    <name evidence="1" type="ORF">HK097_000266</name>
</gene>
<comment type="caution">
    <text evidence="1">The sequence shown here is derived from an EMBL/GenBank/DDBJ whole genome shotgun (WGS) entry which is preliminary data.</text>
</comment>
<evidence type="ECO:0000313" key="1">
    <source>
        <dbReference type="EMBL" id="KAJ3047067.1"/>
    </source>
</evidence>
<reference evidence="1" key="1">
    <citation type="submission" date="2020-05" db="EMBL/GenBank/DDBJ databases">
        <title>Phylogenomic resolution of chytrid fungi.</title>
        <authorList>
            <person name="Stajich J.E."/>
            <person name="Amses K."/>
            <person name="Simmons R."/>
            <person name="Seto K."/>
            <person name="Myers J."/>
            <person name="Bonds A."/>
            <person name="Quandt C.A."/>
            <person name="Barry K."/>
            <person name="Liu P."/>
            <person name="Grigoriev I."/>
            <person name="Longcore J.E."/>
            <person name="James T.Y."/>
        </authorList>
    </citation>
    <scope>NUCLEOTIDE SEQUENCE</scope>
    <source>
        <strain evidence="1">JEL0318</strain>
    </source>
</reference>
<name>A0AAD5S7L1_9FUNG</name>
<dbReference type="AlphaFoldDB" id="A0AAD5S7L1"/>